<dbReference type="Gene3D" id="3.40.50.12780">
    <property type="entry name" value="N-terminal domain of ligase-like"/>
    <property type="match status" value="1"/>
</dbReference>
<keyword evidence="4" id="KW-0436">Ligase</keyword>
<evidence type="ECO:0000313" key="5">
    <source>
        <dbReference type="Proteomes" id="UP000222824"/>
    </source>
</evidence>
<keyword evidence="1" id="KW-0547">Nucleotide-binding</keyword>
<evidence type="ECO:0000313" key="4">
    <source>
        <dbReference type="EMBL" id="PHQ40312.1"/>
    </source>
</evidence>
<dbReference type="AlphaFoldDB" id="A0A2G1WMV0"/>
<dbReference type="OrthoDB" id="70225at2157"/>
<evidence type="ECO:0000256" key="2">
    <source>
        <dbReference type="ARBA" id="ARBA00022840"/>
    </source>
</evidence>
<dbReference type="InterPro" id="IPR000873">
    <property type="entry name" value="AMP-dep_synth/lig_dom"/>
</dbReference>
<dbReference type="GO" id="GO:0004467">
    <property type="term" value="F:long-chain fatty acid-CoA ligase activity"/>
    <property type="evidence" value="ECO:0007669"/>
    <property type="project" value="TreeGrafter"/>
</dbReference>
<dbReference type="InterPro" id="IPR042099">
    <property type="entry name" value="ANL_N_sf"/>
</dbReference>
<name>A0A2G1WMV0_9EURY</name>
<dbReference type="PROSITE" id="PS00455">
    <property type="entry name" value="AMP_BINDING"/>
    <property type="match status" value="1"/>
</dbReference>
<dbReference type="CDD" id="cd05907">
    <property type="entry name" value="VL_LC_FACS_like"/>
    <property type="match status" value="1"/>
</dbReference>
<proteinExistence type="predicted"/>
<keyword evidence="5" id="KW-1185">Reference proteome</keyword>
<feature type="domain" description="AMP-dependent synthetase/ligase" evidence="3">
    <location>
        <begin position="25"/>
        <end position="491"/>
    </location>
</feature>
<keyword evidence="2" id="KW-0067">ATP-binding</keyword>
<dbReference type="RefSeq" id="WP_099253986.1">
    <property type="nucleotide sequence ID" value="NZ_NHOA01000009.1"/>
</dbReference>
<gene>
    <name evidence="4" type="ORF">DJ69_01485</name>
</gene>
<accession>A0A2G1WMV0</accession>
<reference evidence="4 5" key="1">
    <citation type="journal article" date="2014" name="Front. Microbiol.">
        <title>Population and genomic analysis of the genus Halorubrum.</title>
        <authorList>
            <person name="Fullmer M.S."/>
            <person name="Soucy S.M."/>
            <person name="Swithers K.S."/>
            <person name="Makkay A.M."/>
            <person name="Wheeler R."/>
            <person name="Ventosa A."/>
            <person name="Gogarten J.P."/>
            <person name="Papke R.T."/>
        </authorList>
    </citation>
    <scope>NUCLEOTIDE SEQUENCE [LARGE SCALE GENOMIC DNA]</scope>
    <source>
        <strain evidence="4 5">C49</strain>
    </source>
</reference>
<sequence length="689" mass="75756">MNWREAEREFADDVVARETLPRMFERAAERNADRLAQRYKGGIYDRSLVSAGVLPPASAGEYADVTYAEMRAIVRRLAAGFRELGVDGDTRVALYAQTRMEWAQTDFAALAAGATVTTVYASSSPAQVRYLIEDPEATVVVVEDRELLDEVLAVAADLEHDLDAIVSFDDVDATDLDAELGGAGADADAGLSADDVYSLGEVHALGDDAFDEDDYQSWIDAVDADDLASLIYTSGTTGKPKGVRLTHANFRENVNQCYRRFANRPDRDPDVPGISAASTTLSFLPLAHVFERLAGHYMMFAAGATVGYAESPDTLREDFGLVRPTTTTSVPRVYEKLYDAIREQAGESPVKERIFEWAVGVGQAHHEADDPGALLDAKRAIADRLVFSSVREAIGGNIDFFISGGGSLSAELCALYHAMDLPILEGYGLTETSPVISVNPPEEPKVGTIGPPVVDTEIAIDDTVVGEEVADLAGDVGELLVRGPQVTDGYWNRPDATAEAFTEPDRLPEDAVLAGTPPAEREGDPDEPWFRTGDIVQLRPDGYVAFRERAKRLLVLSTGKNVAPGPIEDRFAANEFVEQCVVLGDGRKFVSALIVPNFEKVAAWADTRGVDLPDDHRGICSDDRVRDRIQEEIDRVNEEFERYERIKQFRLVDEEFTEENDLLTPTMKKKRRNILDRFADEVEMIYEEA</sequence>
<dbReference type="Pfam" id="PF23562">
    <property type="entry name" value="AMP-binding_C_3"/>
    <property type="match status" value="1"/>
</dbReference>
<dbReference type="InterPro" id="IPR020845">
    <property type="entry name" value="AMP-binding_CS"/>
</dbReference>
<protein>
    <submittedName>
        <fullName evidence="4">Long-chain fatty acid--CoA ligase</fullName>
    </submittedName>
</protein>
<evidence type="ECO:0000256" key="1">
    <source>
        <dbReference type="ARBA" id="ARBA00022741"/>
    </source>
</evidence>
<organism evidence="4 5">
    <name type="scientific">Halorubrum persicum</name>
    <dbReference type="NCBI Taxonomy" id="1383844"/>
    <lineage>
        <taxon>Archaea</taxon>
        <taxon>Methanobacteriati</taxon>
        <taxon>Methanobacteriota</taxon>
        <taxon>Stenosarchaea group</taxon>
        <taxon>Halobacteria</taxon>
        <taxon>Halobacteriales</taxon>
        <taxon>Haloferacaceae</taxon>
        <taxon>Halorubrum</taxon>
    </lineage>
</organism>
<dbReference type="GO" id="GO:0005524">
    <property type="term" value="F:ATP binding"/>
    <property type="evidence" value="ECO:0007669"/>
    <property type="project" value="UniProtKB-KW"/>
</dbReference>
<comment type="caution">
    <text evidence="4">The sequence shown here is derived from an EMBL/GenBank/DDBJ whole genome shotgun (WGS) entry which is preliminary data.</text>
</comment>
<dbReference type="EMBL" id="NHOA01000009">
    <property type="protein sequence ID" value="PHQ40312.1"/>
    <property type="molecule type" value="Genomic_DNA"/>
</dbReference>
<dbReference type="PANTHER" id="PTHR43272">
    <property type="entry name" value="LONG-CHAIN-FATTY-ACID--COA LIGASE"/>
    <property type="match status" value="1"/>
</dbReference>
<dbReference type="Proteomes" id="UP000222824">
    <property type="component" value="Unassembled WGS sequence"/>
</dbReference>
<dbReference type="PANTHER" id="PTHR43272:SF33">
    <property type="entry name" value="AMP-BINDING DOMAIN-CONTAINING PROTEIN-RELATED"/>
    <property type="match status" value="1"/>
</dbReference>
<dbReference type="SUPFAM" id="SSF56801">
    <property type="entry name" value="Acetyl-CoA synthetase-like"/>
    <property type="match status" value="1"/>
</dbReference>
<dbReference type="GO" id="GO:0016020">
    <property type="term" value="C:membrane"/>
    <property type="evidence" value="ECO:0007669"/>
    <property type="project" value="TreeGrafter"/>
</dbReference>
<evidence type="ECO:0000259" key="3">
    <source>
        <dbReference type="Pfam" id="PF00501"/>
    </source>
</evidence>
<dbReference type="Pfam" id="PF00501">
    <property type="entry name" value="AMP-binding"/>
    <property type="match status" value="1"/>
</dbReference>